<name>A0A8H4AMX1_GIGMA</name>
<dbReference type="Proteomes" id="UP000439903">
    <property type="component" value="Unassembled WGS sequence"/>
</dbReference>
<organism evidence="1 2">
    <name type="scientific">Gigaspora margarita</name>
    <dbReference type="NCBI Taxonomy" id="4874"/>
    <lineage>
        <taxon>Eukaryota</taxon>
        <taxon>Fungi</taxon>
        <taxon>Fungi incertae sedis</taxon>
        <taxon>Mucoromycota</taxon>
        <taxon>Glomeromycotina</taxon>
        <taxon>Glomeromycetes</taxon>
        <taxon>Diversisporales</taxon>
        <taxon>Gigasporaceae</taxon>
        <taxon>Gigaspora</taxon>
    </lineage>
</organism>
<comment type="caution">
    <text evidence="1">The sequence shown here is derived from an EMBL/GenBank/DDBJ whole genome shotgun (WGS) entry which is preliminary data.</text>
</comment>
<accession>A0A8H4AMX1</accession>
<dbReference type="AlphaFoldDB" id="A0A8H4AMX1"/>
<reference evidence="1 2" key="1">
    <citation type="journal article" date="2019" name="Environ. Microbiol.">
        <title>At the nexus of three kingdoms: the genome of the mycorrhizal fungus Gigaspora margarita provides insights into plant, endobacterial and fungal interactions.</title>
        <authorList>
            <person name="Venice F."/>
            <person name="Ghignone S."/>
            <person name="Salvioli di Fossalunga A."/>
            <person name="Amselem J."/>
            <person name="Novero M."/>
            <person name="Xianan X."/>
            <person name="Sedzielewska Toro K."/>
            <person name="Morin E."/>
            <person name="Lipzen A."/>
            <person name="Grigoriev I.V."/>
            <person name="Henrissat B."/>
            <person name="Martin F.M."/>
            <person name="Bonfante P."/>
        </authorList>
    </citation>
    <scope>NUCLEOTIDE SEQUENCE [LARGE SCALE GENOMIC DNA]</scope>
    <source>
        <strain evidence="1 2">BEG34</strain>
    </source>
</reference>
<evidence type="ECO:0000313" key="1">
    <source>
        <dbReference type="EMBL" id="KAF0513928.1"/>
    </source>
</evidence>
<proteinExistence type="predicted"/>
<gene>
    <name evidence="1" type="ORF">F8M41_017696</name>
</gene>
<dbReference type="OrthoDB" id="10351093at2759"/>
<protein>
    <submittedName>
        <fullName evidence="1">Uncharacterized protein</fullName>
    </submittedName>
</protein>
<evidence type="ECO:0000313" key="2">
    <source>
        <dbReference type="Proteomes" id="UP000439903"/>
    </source>
</evidence>
<sequence length="295" mass="35530">MQLEEIDHTIWLEDYEQKPENIKFKIRIEKGRIGESKCLCALLNAGIPAFALNVEKSDGGIDIFGYYVNFGFNIQVKFVSKYNKIQYVKDLKKFWDDMKKFPENIGFFVYFSDINVHELKFEGYERIYILNNEFELISKIYELSCFNFRINYNIFPDKFYNFNLFNYDYFKNKFGIKNIYNVLQKQEFKYFDVNPKEISFGDFGFHFVGNFKSIHFIIYDSTQGSFYNVTSQEKYIKFMEVKKQFVPEYFYGFLIVENCEFETILNSVGNIFFTTWNNLHILIKECVIKELERFI</sequence>
<dbReference type="EMBL" id="WTPW01000412">
    <property type="protein sequence ID" value="KAF0513928.1"/>
    <property type="molecule type" value="Genomic_DNA"/>
</dbReference>
<keyword evidence="2" id="KW-1185">Reference proteome</keyword>